<dbReference type="InterPro" id="IPR050765">
    <property type="entry name" value="Riboflavin_Biosynth_HTPR"/>
</dbReference>
<keyword evidence="3" id="KW-1185">Reference proteome</keyword>
<dbReference type="Pfam" id="PF01872">
    <property type="entry name" value="RibD_C"/>
    <property type="match status" value="1"/>
</dbReference>
<evidence type="ECO:0000313" key="2">
    <source>
        <dbReference type="EMBL" id="PSJ58150.1"/>
    </source>
</evidence>
<evidence type="ECO:0000313" key="3">
    <source>
        <dbReference type="Proteomes" id="UP000240653"/>
    </source>
</evidence>
<dbReference type="RefSeq" id="WP_106725777.1">
    <property type="nucleotide sequence ID" value="NZ_PXYL01000011.1"/>
</dbReference>
<reference evidence="2 3" key="1">
    <citation type="submission" date="2018-03" db="EMBL/GenBank/DDBJ databases">
        <title>The draft genome of Mesorhizobium soli JCM 19897.</title>
        <authorList>
            <person name="Li L."/>
            <person name="Liu L."/>
            <person name="Liang L."/>
            <person name="Wang T."/>
            <person name="Zhang X."/>
        </authorList>
    </citation>
    <scope>NUCLEOTIDE SEQUENCE [LARGE SCALE GENOMIC DNA]</scope>
    <source>
        <strain evidence="2 3">JCM 19897</strain>
    </source>
</reference>
<dbReference type="PANTHER" id="PTHR38011">
    <property type="entry name" value="DIHYDROFOLATE REDUCTASE FAMILY PROTEIN (AFU_ORTHOLOGUE AFUA_8G06820)"/>
    <property type="match status" value="1"/>
</dbReference>
<dbReference type="OrthoDB" id="9782335at2"/>
<dbReference type="Proteomes" id="UP000240653">
    <property type="component" value="Unassembled WGS sequence"/>
</dbReference>
<dbReference type="GO" id="GO:0009231">
    <property type="term" value="P:riboflavin biosynthetic process"/>
    <property type="evidence" value="ECO:0007669"/>
    <property type="project" value="InterPro"/>
</dbReference>
<proteinExistence type="predicted"/>
<dbReference type="InterPro" id="IPR024072">
    <property type="entry name" value="DHFR-like_dom_sf"/>
</dbReference>
<comment type="caution">
    <text evidence="2">The sequence shown here is derived from an EMBL/GenBank/DDBJ whole genome shotgun (WGS) entry which is preliminary data.</text>
</comment>
<gene>
    <name evidence="2" type="ORF">C7I85_19970</name>
</gene>
<name>A0A2P7S6T5_9HYPH</name>
<sequence length="180" mass="19628">MATIGKDDVIYNFAVSLDGFIAREGGSFDWLNDFPADNEFDFDAFMASVTGIVMGRGTYDVVRRQSEWAYGDYPCLVATSHAPYDLPANTEAMSGTPAELIANLRDRGAKGRIWMFGGGDLARQFLDAGLLDTVEIGIIPIVLGSGITAFGGKQPDRWLDLVFAKPLANGAIHAQYRVRR</sequence>
<protein>
    <submittedName>
        <fullName evidence="2">Dihydrofolate reductase</fullName>
    </submittedName>
</protein>
<dbReference type="GO" id="GO:0008703">
    <property type="term" value="F:5-amino-6-(5-phosphoribosylamino)uracil reductase activity"/>
    <property type="evidence" value="ECO:0007669"/>
    <property type="project" value="InterPro"/>
</dbReference>
<feature type="domain" description="Bacterial bifunctional deaminase-reductase C-terminal" evidence="1">
    <location>
        <begin position="9"/>
        <end position="161"/>
    </location>
</feature>
<dbReference type="SUPFAM" id="SSF53597">
    <property type="entry name" value="Dihydrofolate reductase-like"/>
    <property type="match status" value="1"/>
</dbReference>
<accession>A0A2P7S6T5</accession>
<dbReference type="PANTHER" id="PTHR38011:SF11">
    <property type="entry name" value="2,5-DIAMINO-6-RIBOSYLAMINO-4(3H)-PYRIMIDINONE 5'-PHOSPHATE REDUCTASE"/>
    <property type="match status" value="1"/>
</dbReference>
<evidence type="ECO:0000259" key="1">
    <source>
        <dbReference type="Pfam" id="PF01872"/>
    </source>
</evidence>
<organism evidence="2 3">
    <name type="scientific">Pseudaminobacter soli</name>
    <name type="common">ex Li et al. 2025</name>
    <dbReference type="NCBI Taxonomy" id="1295366"/>
    <lineage>
        <taxon>Bacteria</taxon>
        <taxon>Pseudomonadati</taxon>
        <taxon>Pseudomonadota</taxon>
        <taxon>Alphaproteobacteria</taxon>
        <taxon>Hyphomicrobiales</taxon>
        <taxon>Phyllobacteriaceae</taxon>
        <taxon>Pseudaminobacter</taxon>
    </lineage>
</organism>
<dbReference type="EMBL" id="PXYL01000011">
    <property type="protein sequence ID" value="PSJ58150.1"/>
    <property type="molecule type" value="Genomic_DNA"/>
</dbReference>
<dbReference type="AlphaFoldDB" id="A0A2P7S6T5"/>
<dbReference type="InterPro" id="IPR002734">
    <property type="entry name" value="RibDG_C"/>
</dbReference>
<dbReference type="Gene3D" id="3.40.430.10">
    <property type="entry name" value="Dihydrofolate Reductase, subunit A"/>
    <property type="match status" value="1"/>
</dbReference>